<dbReference type="PANTHER" id="PTHR30041:SF8">
    <property type="entry name" value="PROTEIN YFFB"/>
    <property type="match status" value="1"/>
</dbReference>
<dbReference type="Proteomes" id="UP000544872">
    <property type="component" value="Unassembled WGS sequence"/>
</dbReference>
<gene>
    <name evidence="3" type="ORF">FHS48_002234</name>
</gene>
<proteinExistence type="inferred from homology"/>
<name>A0A7W9ZIC7_NOVIT</name>
<dbReference type="NCBIfam" id="NF008107">
    <property type="entry name" value="PRK10853.1"/>
    <property type="match status" value="1"/>
</dbReference>
<evidence type="ECO:0000256" key="1">
    <source>
        <dbReference type="ARBA" id="ARBA00007198"/>
    </source>
</evidence>
<dbReference type="EMBL" id="JACIIX010000007">
    <property type="protein sequence ID" value="MBB6210809.1"/>
    <property type="molecule type" value="Genomic_DNA"/>
</dbReference>
<dbReference type="PANTHER" id="PTHR30041">
    <property type="entry name" value="ARSENATE REDUCTASE"/>
    <property type="match status" value="1"/>
</dbReference>
<dbReference type="Pfam" id="PF03960">
    <property type="entry name" value="ArsC"/>
    <property type="match status" value="1"/>
</dbReference>
<sequence length="116" mass="13384">MTVTVYGIKNCDTMKKAFNWLDSHGIAYTFHDYRKAGVSRADVERWCRVWGWEKVINRSGTTFRKLPEDAKASLTEDSAILLMLEQPSMIRRPVLETPDPVELGFKPERYAEIFGV</sequence>
<dbReference type="Gene3D" id="3.40.30.10">
    <property type="entry name" value="Glutaredoxin"/>
    <property type="match status" value="1"/>
</dbReference>
<organism evidence="3 4">
    <name type="scientific">Novispirillum itersonii</name>
    <name type="common">Aquaspirillum itersonii</name>
    <dbReference type="NCBI Taxonomy" id="189"/>
    <lineage>
        <taxon>Bacteria</taxon>
        <taxon>Pseudomonadati</taxon>
        <taxon>Pseudomonadota</taxon>
        <taxon>Alphaproteobacteria</taxon>
        <taxon>Rhodospirillales</taxon>
        <taxon>Novispirillaceae</taxon>
        <taxon>Novispirillum</taxon>
    </lineage>
</organism>
<comment type="caution">
    <text evidence="3">The sequence shown here is derived from an EMBL/GenBank/DDBJ whole genome shotgun (WGS) entry which is preliminary data.</text>
</comment>
<dbReference type="InterPro" id="IPR036249">
    <property type="entry name" value="Thioredoxin-like_sf"/>
</dbReference>
<accession>A0A7W9ZIC7</accession>
<evidence type="ECO:0000313" key="3">
    <source>
        <dbReference type="EMBL" id="MBB6210809.1"/>
    </source>
</evidence>
<keyword evidence="4" id="KW-1185">Reference proteome</keyword>
<protein>
    <submittedName>
        <fullName evidence="3">Spx/MgsR family transcriptional regulator</fullName>
    </submittedName>
</protein>
<comment type="similarity">
    <text evidence="1 2">Belongs to the ArsC family.</text>
</comment>
<evidence type="ECO:0000256" key="2">
    <source>
        <dbReference type="PROSITE-ProRule" id="PRU01282"/>
    </source>
</evidence>
<dbReference type="InterPro" id="IPR006504">
    <property type="entry name" value="Tscrpt_reg_Spx/MgsR"/>
</dbReference>
<reference evidence="3 4" key="1">
    <citation type="submission" date="2020-08" db="EMBL/GenBank/DDBJ databases">
        <title>Genomic Encyclopedia of Type Strains, Phase IV (KMG-IV): sequencing the most valuable type-strain genomes for metagenomic binning, comparative biology and taxonomic classification.</title>
        <authorList>
            <person name="Goeker M."/>
        </authorList>
    </citation>
    <scope>NUCLEOTIDE SEQUENCE [LARGE SCALE GENOMIC DNA]</scope>
    <source>
        <strain evidence="3 4">DSM 11590</strain>
    </source>
</reference>
<evidence type="ECO:0000313" key="4">
    <source>
        <dbReference type="Proteomes" id="UP000544872"/>
    </source>
</evidence>
<dbReference type="AlphaFoldDB" id="A0A7W9ZIC7"/>
<dbReference type="PROSITE" id="PS51353">
    <property type="entry name" value="ARSC"/>
    <property type="match status" value="1"/>
</dbReference>
<dbReference type="SUPFAM" id="SSF52833">
    <property type="entry name" value="Thioredoxin-like"/>
    <property type="match status" value="1"/>
</dbReference>
<dbReference type="InterPro" id="IPR006660">
    <property type="entry name" value="Arsenate_reductase-like"/>
</dbReference>
<dbReference type="CDD" id="cd03035">
    <property type="entry name" value="ArsC_Yffb"/>
    <property type="match status" value="1"/>
</dbReference>
<dbReference type="RefSeq" id="WP_184263627.1">
    <property type="nucleotide sequence ID" value="NZ_JACIIX010000007.1"/>
</dbReference>
<dbReference type="NCBIfam" id="TIGR01617">
    <property type="entry name" value="arsC_related"/>
    <property type="match status" value="1"/>
</dbReference>